<keyword evidence="1" id="KW-0812">Transmembrane</keyword>
<feature type="transmembrane region" description="Helical" evidence="1">
    <location>
        <begin position="260"/>
        <end position="287"/>
    </location>
</feature>
<reference evidence="3 4" key="1">
    <citation type="submission" date="2018-06" db="EMBL/GenBank/DDBJ databases">
        <authorList>
            <person name="Liu Z.-W."/>
        </authorList>
    </citation>
    <scope>NUCLEOTIDE SEQUENCE [LARGE SCALE GENOMIC DNA]</scope>
    <source>
        <strain evidence="3 4">2b14</strain>
    </source>
</reference>
<keyword evidence="1" id="KW-0472">Membrane</keyword>
<keyword evidence="1" id="KW-1133">Transmembrane helix</keyword>
<proteinExistence type="predicted"/>
<evidence type="ECO:0000313" key="4">
    <source>
        <dbReference type="Proteomes" id="UP000251692"/>
    </source>
</evidence>
<evidence type="ECO:0000313" key="3">
    <source>
        <dbReference type="EMBL" id="RAU82366.1"/>
    </source>
</evidence>
<dbReference type="PANTHER" id="PTHR43685:SF3">
    <property type="entry name" value="SLR2126 PROTEIN"/>
    <property type="match status" value="1"/>
</dbReference>
<accession>A0A364RDX1</accession>
<keyword evidence="3" id="KW-0378">Hydrolase</keyword>
<dbReference type="GO" id="GO:0016787">
    <property type="term" value="F:hydrolase activity"/>
    <property type="evidence" value="ECO:0007669"/>
    <property type="project" value="UniProtKB-KW"/>
</dbReference>
<dbReference type="EMBL" id="QMDV01000003">
    <property type="protein sequence ID" value="RAU82366.1"/>
    <property type="molecule type" value="Genomic_DNA"/>
</dbReference>
<sequence>MYNEQEVSIIIPTHNRPESLGRLLNGLAVQDYPMHLLEVIVVADGCNNQTKDIVAALDVPYKLQLIELTNQGPSVARNRGVAVAQGTLLIFLDDDLEPCPGLVQAHVLAHTIPNRVVIGYLPYKSTKLTGKYITRLRSWWESKFYTMRQPGYRFMYTDLLSGNFSLPATVFKQLNGFEETLRCREDYEFGVRLIKAGVDFYFSTDAWAVHRDEATDFSRSLTRKRQEGNADVQFGRLHPDLVRNLYFASYSKRHARVRRLLFTLVFRVPAIGNLFAFILAAWVDLLLKINSRKRWHKYSRILQYYWYMKGVSDQLPNLVQLRNYIREYRKPLIPVPAVDINLDQGMQNAEAQVDQLRPATVNLRYGDQFIGIIAPQHGAEPLRGMHLRAELAHRYSWQLSQALALDKLTADSSKLNSQPQNILYAN</sequence>
<dbReference type="Gene3D" id="3.90.550.10">
    <property type="entry name" value="Spore Coat Polysaccharide Biosynthesis Protein SpsA, Chain A"/>
    <property type="match status" value="1"/>
</dbReference>
<dbReference type="OrthoDB" id="9810303at2"/>
<gene>
    <name evidence="3" type="ORF">DP923_11310</name>
</gene>
<protein>
    <submittedName>
        <fullName evidence="3">Glycoside hydrolase family 2 protein</fullName>
    </submittedName>
</protein>
<feature type="domain" description="Glycosyltransferase 2-like" evidence="2">
    <location>
        <begin position="8"/>
        <end position="152"/>
    </location>
</feature>
<dbReference type="Proteomes" id="UP000251692">
    <property type="component" value="Unassembled WGS sequence"/>
</dbReference>
<dbReference type="InterPro" id="IPR050834">
    <property type="entry name" value="Glycosyltransf_2"/>
</dbReference>
<reference evidence="3 4" key="2">
    <citation type="submission" date="2018-07" db="EMBL/GenBank/DDBJ databases">
        <title>Pontibacter sp. 2b14 genomic sequence and assembly.</title>
        <authorList>
            <person name="Du Z.-J."/>
        </authorList>
    </citation>
    <scope>NUCLEOTIDE SEQUENCE [LARGE SCALE GENOMIC DNA]</scope>
    <source>
        <strain evidence="3 4">2b14</strain>
    </source>
</reference>
<dbReference type="SUPFAM" id="SSF53448">
    <property type="entry name" value="Nucleotide-diphospho-sugar transferases"/>
    <property type="match status" value="1"/>
</dbReference>
<evidence type="ECO:0000259" key="2">
    <source>
        <dbReference type="Pfam" id="PF00535"/>
    </source>
</evidence>
<dbReference type="CDD" id="cd00761">
    <property type="entry name" value="Glyco_tranf_GTA_type"/>
    <property type="match status" value="1"/>
</dbReference>
<dbReference type="Pfam" id="PF00535">
    <property type="entry name" value="Glycos_transf_2"/>
    <property type="match status" value="1"/>
</dbReference>
<dbReference type="PANTHER" id="PTHR43685">
    <property type="entry name" value="GLYCOSYLTRANSFERASE"/>
    <property type="match status" value="1"/>
</dbReference>
<keyword evidence="4" id="KW-1185">Reference proteome</keyword>
<comment type="caution">
    <text evidence="3">The sequence shown here is derived from an EMBL/GenBank/DDBJ whole genome shotgun (WGS) entry which is preliminary data.</text>
</comment>
<dbReference type="AlphaFoldDB" id="A0A364RDX1"/>
<organism evidence="3 4">
    <name type="scientific">Pontibacter arcticus</name>
    <dbReference type="NCBI Taxonomy" id="2080288"/>
    <lineage>
        <taxon>Bacteria</taxon>
        <taxon>Pseudomonadati</taxon>
        <taxon>Bacteroidota</taxon>
        <taxon>Cytophagia</taxon>
        <taxon>Cytophagales</taxon>
        <taxon>Hymenobacteraceae</taxon>
        <taxon>Pontibacter</taxon>
    </lineage>
</organism>
<dbReference type="RefSeq" id="WP_112305959.1">
    <property type="nucleotide sequence ID" value="NZ_QMDV01000003.1"/>
</dbReference>
<dbReference type="InterPro" id="IPR029044">
    <property type="entry name" value="Nucleotide-diphossugar_trans"/>
</dbReference>
<name>A0A364RDX1_9BACT</name>
<evidence type="ECO:0000256" key="1">
    <source>
        <dbReference type="SAM" id="Phobius"/>
    </source>
</evidence>
<dbReference type="InterPro" id="IPR001173">
    <property type="entry name" value="Glyco_trans_2-like"/>
</dbReference>